<evidence type="ECO:0000256" key="1">
    <source>
        <dbReference type="ARBA" id="ARBA00003756"/>
    </source>
</evidence>
<evidence type="ECO:0000256" key="9">
    <source>
        <dbReference type="ARBA" id="ARBA00022921"/>
    </source>
</evidence>
<evidence type="ECO:0000256" key="10">
    <source>
        <dbReference type="ARBA" id="ARBA00023258"/>
    </source>
</evidence>
<evidence type="ECO:0000256" key="8">
    <source>
        <dbReference type="ARBA" id="ARBA00022830"/>
    </source>
</evidence>
<dbReference type="Pfam" id="PF10488">
    <property type="entry name" value="PP1c_bdg"/>
    <property type="match status" value="1"/>
</dbReference>
<accession>A0A131XW59</accession>
<comment type="subunit">
    <text evidence="4">Interacts (via C-terminus) with host PPP1CB.</text>
</comment>
<dbReference type="GO" id="GO:0019888">
    <property type="term" value="F:protein phosphatase regulator activity"/>
    <property type="evidence" value="ECO:0007669"/>
    <property type="project" value="TreeGrafter"/>
</dbReference>
<sequence length="371" mass="40171">MTLLTHQVPSSANMDRAKASTVCAIPWTKNRPQNEVVKTTAAFPCFMAKLVGTNGFKDSKNTPAPAANNRKQQLSQGRLAAPPEPAELRPSKVPAAAQPFGMCRWGRSSRADGGASDSVRPASSAASSPTTTDRQPNHKKRSRRRRRPPKSSSKPTGEALESPPGHSVCIARSPTTKQEMILRVGTPPGAEIDEKALASPRPSVNSAIAFILGGNDDISDTGSDWDEVDAGEETSASDCPLDVLVMPLLNGLFSVSVRPRATRVSDEVDGVGLGAATSPHVRDANDRWNREYNADEQAQHRISKVNFGTGDTFLEVYDADDVDRRGPWEQMAIDRKRFQVRVVSTEAVLAPVFSAEHRQRTFEKLHAASVD</sequence>
<dbReference type="GO" id="GO:0051246">
    <property type="term" value="P:regulation of protein metabolic process"/>
    <property type="evidence" value="ECO:0007669"/>
    <property type="project" value="UniProtKB-ARBA"/>
</dbReference>
<feature type="region of interest" description="Disordered" evidence="13">
    <location>
        <begin position="57"/>
        <end position="173"/>
    </location>
</feature>
<evidence type="ECO:0000256" key="7">
    <source>
        <dbReference type="ARBA" id="ARBA00022632"/>
    </source>
</evidence>
<evidence type="ECO:0000256" key="11">
    <source>
        <dbReference type="ARBA" id="ARBA00023280"/>
    </source>
</evidence>
<dbReference type="PANTHER" id="PTHR16489:SF12">
    <property type="entry name" value="GH11727P"/>
    <property type="match status" value="1"/>
</dbReference>
<evidence type="ECO:0000256" key="6">
    <source>
        <dbReference type="ARBA" id="ARBA00022581"/>
    </source>
</evidence>
<comment type="function">
    <text evidence="1">Interacts with the host phosphatase PP1 catalytic subunit (PPP1CB) and recruits it to dephosphorylate EIF2S1/eIF2alpha and therefore restores the host translation that has been shut-down by the host. Also inhibits the EIF2S1/eIF2alpha-ATF4-DDIT3/CHOP pathway.</text>
</comment>
<comment type="similarity">
    <text evidence="3">Belongs to the PPP1R15 family.</text>
</comment>
<keyword evidence="11" id="KW-0899">Viral immunoevasion</keyword>
<evidence type="ECO:0000256" key="13">
    <source>
        <dbReference type="SAM" id="MobiDB-lite"/>
    </source>
</evidence>
<evidence type="ECO:0000256" key="5">
    <source>
        <dbReference type="ARBA" id="ARBA00019072"/>
    </source>
</evidence>
<dbReference type="PANTHER" id="PTHR16489">
    <property type="entry name" value="GH11727P"/>
    <property type="match status" value="1"/>
</dbReference>
<evidence type="ECO:0000259" key="14">
    <source>
        <dbReference type="Pfam" id="PF10488"/>
    </source>
</evidence>
<dbReference type="EMBL" id="GEFM01005965">
    <property type="protein sequence ID" value="JAP69831.1"/>
    <property type="molecule type" value="mRNA"/>
</dbReference>
<feature type="compositionally biased region" description="Basic residues" evidence="13">
    <location>
        <begin position="137"/>
        <end position="149"/>
    </location>
</feature>
<proteinExistence type="evidence at transcript level"/>
<protein>
    <recommendedName>
        <fullName evidence="5">Protein DP71L</fullName>
    </recommendedName>
    <alternativeName>
        <fullName evidence="12">MyD116 homolog</fullName>
    </alternativeName>
</protein>
<feature type="domain" description="Protein phosphatase 1 regulatory subunit 15A/B C-terminal" evidence="14">
    <location>
        <begin position="296"/>
        <end position="365"/>
    </location>
</feature>
<dbReference type="InterPro" id="IPR051254">
    <property type="entry name" value="PPP1R15"/>
</dbReference>
<feature type="compositionally biased region" description="Low complexity" evidence="13">
    <location>
        <begin position="115"/>
        <end position="134"/>
    </location>
</feature>
<dbReference type="GO" id="GO:0005783">
    <property type="term" value="C:endoplasmic reticulum"/>
    <property type="evidence" value="ECO:0007669"/>
    <property type="project" value="TreeGrafter"/>
</dbReference>
<keyword evidence="6" id="KW-0945">Host-virus interaction</keyword>
<keyword evidence="7" id="KW-1090">Inhibition of host innate immune response by virus</keyword>
<dbReference type="GO" id="GO:0039502">
    <property type="term" value="P:symbiont-mediated suppression of host type I interferon-mediated signaling pathway"/>
    <property type="evidence" value="ECO:0007669"/>
    <property type="project" value="UniProtKB-KW"/>
</dbReference>
<comment type="similarity">
    <text evidence="2">Belongs to the asfivirus DP71L family.</text>
</comment>
<dbReference type="AlphaFoldDB" id="A0A131XW59"/>
<organism evidence="15">
    <name type="scientific">Ixodes ricinus</name>
    <name type="common">Common tick</name>
    <name type="synonym">Acarus ricinus</name>
    <dbReference type="NCBI Taxonomy" id="34613"/>
    <lineage>
        <taxon>Eukaryota</taxon>
        <taxon>Metazoa</taxon>
        <taxon>Ecdysozoa</taxon>
        <taxon>Arthropoda</taxon>
        <taxon>Chelicerata</taxon>
        <taxon>Arachnida</taxon>
        <taxon>Acari</taxon>
        <taxon>Parasitiformes</taxon>
        <taxon>Ixodida</taxon>
        <taxon>Ixodoidea</taxon>
        <taxon>Ixodidae</taxon>
        <taxon>Ixodinae</taxon>
        <taxon>Ixodes</taxon>
    </lineage>
</organism>
<evidence type="ECO:0000256" key="12">
    <source>
        <dbReference type="ARBA" id="ARBA00031298"/>
    </source>
</evidence>
<reference evidence="15" key="1">
    <citation type="submission" date="2016-02" db="EMBL/GenBank/DDBJ databases">
        <title>RNAseq analyses of the midgut from blood- or serum-fed Ixodes ricinus ticks.</title>
        <authorList>
            <person name="Perner J."/>
            <person name="Provaznik J."/>
            <person name="Schrenkova J."/>
            <person name="Urbanova V."/>
            <person name="Ribeiro J.M."/>
            <person name="Kopacek P."/>
        </authorList>
    </citation>
    <scope>NUCLEOTIDE SEQUENCE</scope>
    <source>
        <tissue evidence="15">Gut</tissue>
    </source>
</reference>
<evidence type="ECO:0000256" key="4">
    <source>
        <dbReference type="ARBA" id="ARBA00011204"/>
    </source>
</evidence>
<evidence type="ECO:0000256" key="2">
    <source>
        <dbReference type="ARBA" id="ARBA00007512"/>
    </source>
</evidence>
<dbReference type="InterPro" id="IPR019523">
    <property type="entry name" value="Prot_Pase1_reg-su15A/B_C"/>
</dbReference>
<evidence type="ECO:0000313" key="15">
    <source>
        <dbReference type="EMBL" id="JAP69831.1"/>
    </source>
</evidence>
<evidence type="ECO:0000256" key="3">
    <source>
        <dbReference type="ARBA" id="ARBA00010161"/>
    </source>
</evidence>
<keyword evidence="8" id="KW-1114">Inhibition of host interferon signaling pathway by virus</keyword>
<dbReference type="GO" id="GO:0034976">
    <property type="term" value="P:response to endoplasmic reticulum stress"/>
    <property type="evidence" value="ECO:0007669"/>
    <property type="project" value="TreeGrafter"/>
</dbReference>
<keyword evidence="9" id="KW-0426">Late protein</keyword>
<dbReference type="GO" id="GO:0000164">
    <property type="term" value="C:protein phosphatase type 1 complex"/>
    <property type="evidence" value="ECO:0007669"/>
    <property type="project" value="TreeGrafter"/>
</dbReference>
<name>A0A131XW59_IXORI</name>
<keyword evidence="10" id="KW-0922">Interferon antiviral system evasion</keyword>